<evidence type="ECO:0000256" key="2">
    <source>
        <dbReference type="ARBA" id="ARBA00004533"/>
    </source>
</evidence>
<dbReference type="Gene3D" id="3.20.20.450">
    <property type="entry name" value="EAL domain"/>
    <property type="match status" value="1"/>
</dbReference>
<evidence type="ECO:0000256" key="1">
    <source>
        <dbReference type="ARBA" id="ARBA00001946"/>
    </source>
</evidence>
<dbReference type="CDD" id="cd01949">
    <property type="entry name" value="GGDEF"/>
    <property type="match status" value="1"/>
</dbReference>
<evidence type="ECO:0000313" key="9">
    <source>
        <dbReference type="Proteomes" id="UP000375525"/>
    </source>
</evidence>
<accession>A0A5E7LFR9</accession>
<dbReference type="NCBIfam" id="TIGR00254">
    <property type="entry name" value="GGDEF"/>
    <property type="match status" value="1"/>
</dbReference>
<dbReference type="SUPFAM" id="SSF141868">
    <property type="entry name" value="EAL domain-like"/>
    <property type="match status" value="1"/>
</dbReference>
<dbReference type="Gene3D" id="3.40.50.2300">
    <property type="match status" value="1"/>
</dbReference>
<dbReference type="CDD" id="cd00130">
    <property type="entry name" value="PAS"/>
    <property type="match status" value="1"/>
</dbReference>
<dbReference type="InterPro" id="IPR011006">
    <property type="entry name" value="CheY-like_superfamily"/>
</dbReference>
<sequence>MPEWQMIDVNILSKCHLARFPGLVGPTVSRQINALVKWWRSDSFCFCGSRSKVMTLYLSGFSLETGLTSPNKRSSMECAQPTPTEGGSILLIVDDYPENLISMRALLQRQDWQVMTAASGFEALGLLLKHDVDLVLLDVQMPGMDGFEVARLMRGSQRTRLTPIIFLTANEQSQDAVIKGYASGAVDYLFKPFDPQILKPKVQALLEHQRNRRSLQRLSHDLEAARAFNASVLENAAEGILVVSEDGVIRFANPAMSRLLNATVQELQGKAFLDFLQKPHIPVWADSEMYNGYKRGETLRLHDALLRTAPGQQVPVALSCAPLPAEQHAMVVTVLDMSVVRHLHQQLEFQAVTDPLTGLLNRRGFYQTVENLLLRGERADSTWVLLYLDLDGFKRVNDSLGHDAGDRVLRWVSEQLKACLRPLDLLARMGGDEFTVLLDLEFPEQAAKIAEKLIERVSVCQQIDGLEISLGASIGIATYPDGGASLDGLLRASDIAMYEAKRAGRQQYRFYDHEMNGRARSRLMLEESVRTAIENRDFNLVYQPQVSIATGQIRGFEALLRWQHPSVGDVPPGLFLPLLEEARLISRLGSWIYHHAIGQRKTWETSFSEDLVLGISLSSTQFGMPNLVTELRQVLERHGLEPRHLEVEVTEEALMQNPEETRKTLRLLRNLGVLVALDDFGSGPCSLSHLRDLELDTLKFDRHLIARLPESSRDAALVRNVIDLCKGYGIRVIAEGVETVAQYQWLQANGCEYVQGFLVARPMMAEDVGDCVPPFGWSALKG</sequence>
<dbReference type="Gene3D" id="3.30.70.270">
    <property type="match status" value="1"/>
</dbReference>
<protein>
    <submittedName>
        <fullName evidence="8">Sensor histidine kinase RcsC</fullName>
        <ecNumber evidence="8">2.7.13.3</ecNumber>
    </submittedName>
</protein>
<feature type="modified residue" description="4-aspartylphosphate" evidence="3">
    <location>
        <position position="138"/>
    </location>
</feature>
<evidence type="ECO:0000259" key="7">
    <source>
        <dbReference type="PROSITE" id="PS50887"/>
    </source>
</evidence>
<dbReference type="InterPro" id="IPR035919">
    <property type="entry name" value="EAL_sf"/>
</dbReference>
<proteinExistence type="predicted"/>
<feature type="domain" description="PAS" evidence="5">
    <location>
        <begin position="225"/>
        <end position="277"/>
    </location>
</feature>
<dbReference type="PROSITE" id="PS50887">
    <property type="entry name" value="GGDEF"/>
    <property type="match status" value="1"/>
</dbReference>
<gene>
    <name evidence="8" type="primary">rcsC_15</name>
    <name evidence="8" type="ORF">PS880_03300</name>
</gene>
<dbReference type="NCBIfam" id="TIGR00229">
    <property type="entry name" value="sensory_box"/>
    <property type="match status" value="1"/>
</dbReference>
<dbReference type="InterPro" id="IPR000014">
    <property type="entry name" value="PAS"/>
</dbReference>
<dbReference type="PROSITE" id="PS50883">
    <property type="entry name" value="EAL"/>
    <property type="match status" value="1"/>
</dbReference>
<evidence type="ECO:0000259" key="4">
    <source>
        <dbReference type="PROSITE" id="PS50110"/>
    </source>
</evidence>
<comment type="cofactor">
    <cofactor evidence="1">
        <name>Mg(2+)</name>
        <dbReference type="ChEBI" id="CHEBI:18420"/>
    </cofactor>
</comment>
<dbReference type="CDD" id="cd01948">
    <property type="entry name" value="EAL"/>
    <property type="match status" value="1"/>
</dbReference>
<feature type="domain" description="EAL" evidence="6">
    <location>
        <begin position="522"/>
        <end position="776"/>
    </location>
</feature>
<dbReference type="InterPro" id="IPR035965">
    <property type="entry name" value="PAS-like_dom_sf"/>
</dbReference>
<evidence type="ECO:0000259" key="6">
    <source>
        <dbReference type="PROSITE" id="PS50883"/>
    </source>
</evidence>
<dbReference type="SMART" id="SM00091">
    <property type="entry name" value="PAS"/>
    <property type="match status" value="1"/>
</dbReference>
<dbReference type="InterPro" id="IPR043128">
    <property type="entry name" value="Rev_trsase/Diguanyl_cyclase"/>
</dbReference>
<dbReference type="PROSITE" id="PS50110">
    <property type="entry name" value="RESPONSE_REGULATORY"/>
    <property type="match status" value="1"/>
</dbReference>
<dbReference type="GO" id="GO:0000160">
    <property type="term" value="P:phosphorelay signal transduction system"/>
    <property type="evidence" value="ECO:0007669"/>
    <property type="project" value="InterPro"/>
</dbReference>
<dbReference type="GO" id="GO:0005886">
    <property type="term" value="C:plasma membrane"/>
    <property type="evidence" value="ECO:0007669"/>
    <property type="project" value="UniProtKB-SubCell"/>
</dbReference>
<feature type="domain" description="Response regulatory" evidence="4">
    <location>
        <begin position="89"/>
        <end position="206"/>
    </location>
</feature>
<dbReference type="Pfam" id="PF00072">
    <property type="entry name" value="Response_reg"/>
    <property type="match status" value="1"/>
</dbReference>
<dbReference type="Pfam" id="PF00563">
    <property type="entry name" value="EAL"/>
    <property type="match status" value="1"/>
</dbReference>
<dbReference type="PANTHER" id="PTHR44757">
    <property type="entry name" value="DIGUANYLATE CYCLASE DGCP"/>
    <property type="match status" value="1"/>
</dbReference>
<keyword evidence="8" id="KW-0808">Transferase</keyword>
<dbReference type="AlphaFoldDB" id="A0A5E7LFR9"/>
<dbReference type="EMBL" id="CABVIH010000015">
    <property type="protein sequence ID" value="VVP10685.1"/>
    <property type="molecule type" value="Genomic_DNA"/>
</dbReference>
<feature type="domain" description="GGDEF" evidence="7">
    <location>
        <begin position="381"/>
        <end position="513"/>
    </location>
</feature>
<evidence type="ECO:0000313" key="8">
    <source>
        <dbReference type="EMBL" id="VVP10685.1"/>
    </source>
</evidence>
<dbReference type="EC" id="2.7.13.3" evidence="8"/>
<keyword evidence="8" id="KW-0418">Kinase</keyword>
<dbReference type="GO" id="GO:0006355">
    <property type="term" value="P:regulation of DNA-templated transcription"/>
    <property type="evidence" value="ECO:0007669"/>
    <property type="project" value="InterPro"/>
</dbReference>
<dbReference type="InterPro" id="IPR059127">
    <property type="entry name" value="Diguanyl_cycl_sensor_dom"/>
</dbReference>
<dbReference type="GO" id="GO:0004673">
    <property type="term" value="F:protein histidine kinase activity"/>
    <property type="evidence" value="ECO:0007669"/>
    <property type="project" value="UniProtKB-EC"/>
</dbReference>
<dbReference type="InterPro" id="IPR029787">
    <property type="entry name" value="Nucleotide_cyclase"/>
</dbReference>
<reference evidence="8 9" key="1">
    <citation type="submission" date="2019-09" db="EMBL/GenBank/DDBJ databases">
        <authorList>
            <person name="Chandra G."/>
            <person name="Truman W A."/>
        </authorList>
    </citation>
    <scope>NUCLEOTIDE SEQUENCE [LARGE SCALE GENOMIC DNA]</scope>
    <source>
        <strain evidence="8">PS880</strain>
    </source>
</reference>
<dbReference type="SMART" id="SM00052">
    <property type="entry name" value="EAL"/>
    <property type="match status" value="1"/>
</dbReference>
<dbReference type="FunFam" id="3.30.70.270:FF:000001">
    <property type="entry name" value="Diguanylate cyclase domain protein"/>
    <property type="match status" value="1"/>
</dbReference>
<dbReference type="InterPro" id="IPR000160">
    <property type="entry name" value="GGDEF_dom"/>
</dbReference>
<dbReference type="Pfam" id="PF00990">
    <property type="entry name" value="GGDEF"/>
    <property type="match status" value="1"/>
</dbReference>
<dbReference type="Proteomes" id="UP000375525">
    <property type="component" value="Unassembled WGS sequence"/>
</dbReference>
<organism evidence="8 9">
    <name type="scientific">Pseudomonas fluorescens</name>
    <dbReference type="NCBI Taxonomy" id="294"/>
    <lineage>
        <taxon>Bacteria</taxon>
        <taxon>Pseudomonadati</taxon>
        <taxon>Pseudomonadota</taxon>
        <taxon>Gammaproteobacteria</taxon>
        <taxon>Pseudomonadales</taxon>
        <taxon>Pseudomonadaceae</taxon>
        <taxon>Pseudomonas</taxon>
    </lineage>
</organism>
<evidence type="ECO:0000256" key="3">
    <source>
        <dbReference type="PROSITE-ProRule" id="PRU00169"/>
    </source>
</evidence>
<dbReference type="InterPro" id="IPR052155">
    <property type="entry name" value="Biofilm_reg_signaling"/>
</dbReference>
<evidence type="ECO:0000259" key="5">
    <source>
        <dbReference type="PROSITE" id="PS50112"/>
    </source>
</evidence>
<dbReference type="SUPFAM" id="SSF55073">
    <property type="entry name" value="Nucleotide cyclase"/>
    <property type="match status" value="1"/>
</dbReference>
<dbReference type="InterPro" id="IPR001633">
    <property type="entry name" value="EAL_dom"/>
</dbReference>
<dbReference type="SUPFAM" id="SSF52172">
    <property type="entry name" value="CheY-like"/>
    <property type="match status" value="1"/>
</dbReference>
<name>A0A5E7LFR9_PSEFL</name>
<dbReference type="SMART" id="SM00448">
    <property type="entry name" value="REC"/>
    <property type="match status" value="1"/>
</dbReference>
<dbReference type="PANTHER" id="PTHR44757:SF2">
    <property type="entry name" value="BIOFILM ARCHITECTURE MAINTENANCE PROTEIN MBAA"/>
    <property type="match status" value="1"/>
</dbReference>
<dbReference type="PROSITE" id="PS50112">
    <property type="entry name" value="PAS"/>
    <property type="match status" value="1"/>
</dbReference>
<comment type="subcellular location">
    <subcellularLocation>
        <location evidence="2">Cell inner membrane</location>
    </subcellularLocation>
</comment>
<keyword evidence="3" id="KW-0597">Phosphoprotein</keyword>
<dbReference type="Gene3D" id="3.30.450.20">
    <property type="entry name" value="PAS domain"/>
    <property type="match status" value="1"/>
</dbReference>
<dbReference type="SUPFAM" id="SSF55785">
    <property type="entry name" value="PYP-like sensor domain (PAS domain)"/>
    <property type="match status" value="1"/>
</dbReference>
<dbReference type="SMART" id="SM00267">
    <property type="entry name" value="GGDEF"/>
    <property type="match status" value="1"/>
</dbReference>
<dbReference type="InterPro" id="IPR001789">
    <property type="entry name" value="Sig_transdc_resp-reg_receiver"/>
</dbReference>
<dbReference type="Pfam" id="PF24820">
    <property type="entry name" value="Diguanyl_cycl_sensor"/>
    <property type="match status" value="1"/>
</dbReference>